<accession>A0ABX0ZFW8</accession>
<dbReference type="RefSeq" id="WP_167981548.1">
    <property type="nucleotide sequence ID" value="NZ_JAATEJ010000002.1"/>
</dbReference>
<dbReference type="InterPro" id="IPR023485">
    <property type="entry name" value="Ptyr_pPase"/>
</dbReference>
<dbReference type="PANTHER" id="PTHR11717">
    <property type="entry name" value="LOW MOLECULAR WEIGHT PROTEIN TYROSINE PHOSPHATASE"/>
    <property type="match status" value="1"/>
</dbReference>
<dbReference type="Gene3D" id="3.40.50.2300">
    <property type="match status" value="1"/>
</dbReference>
<proteinExistence type="predicted"/>
<evidence type="ECO:0000259" key="2">
    <source>
        <dbReference type="SMART" id="SM00226"/>
    </source>
</evidence>
<dbReference type="SUPFAM" id="SSF52788">
    <property type="entry name" value="Phosphotyrosine protein phosphatases I"/>
    <property type="match status" value="1"/>
</dbReference>
<gene>
    <name evidence="3" type="ORF">HCN08_04685</name>
</gene>
<feature type="domain" description="Phosphotyrosine protein phosphatase I" evidence="2">
    <location>
        <begin position="1"/>
        <end position="124"/>
    </location>
</feature>
<name>A0ABX0ZFW8_9ACTN</name>
<protein>
    <recommendedName>
        <fullName evidence="1">protein-tyrosine-phosphatase</fullName>
        <ecNumber evidence="1">3.1.3.48</ecNumber>
    </recommendedName>
</protein>
<dbReference type="Proteomes" id="UP000734511">
    <property type="component" value="Unassembled WGS sequence"/>
</dbReference>
<evidence type="ECO:0000256" key="1">
    <source>
        <dbReference type="ARBA" id="ARBA00013064"/>
    </source>
</evidence>
<dbReference type="EMBL" id="JAATEJ010000002">
    <property type="protein sequence ID" value="NJP42709.1"/>
    <property type="molecule type" value="Genomic_DNA"/>
</dbReference>
<dbReference type="Pfam" id="PF01451">
    <property type="entry name" value="LMWPc"/>
    <property type="match status" value="1"/>
</dbReference>
<sequence length="181" mass="18742">MAAAVLAHQGAGTVQTRAAAIRDWHLGEAAHPAMVAAAARAGYDLTGHQGVQVSPELLEWADVVLAMDAAVLDALRALADEATSPKLALYLGDRDVPDPWQQSDEAFTACVRLIESAAGHHLVSVQPGQPGPIAFAGPGPHPGEAVTQAGSIGSMPARDAGKVSLWSFPEGKGRNLASWPY</sequence>
<organism evidence="3 4">
    <name type="scientific">Actinacidiphila epipremni</name>
    <dbReference type="NCBI Taxonomy" id="2053013"/>
    <lineage>
        <taxon>Bacteria</taxon>
        <taxon>Bacillati</taxon>
        <taxon>Actinomycetota</taxon>
        <taxon>Actinomycetes</taxon>
        <taxon>Kitasatosporales</taxon>
        <taxon>Streptomycetaceae</taxon>
        <taxon>Actinacidiphila</taxon>
    </lineage>
</organism>
<dbReference type="PANTHER" id="PTHR11717:SF7">
    <property type="entry name" value="LOW MOLECULAR WEIGHT PHOSPHOTYROSINE PROTEIN PHOSPHATASE"/>
    <property type="match status" value="1"/>
</dbReference>
<dbReference type="InterPro" id="IPR050438">
    <property type="entry name" value="LMW_PTPase"/>
</dbReference>
<comment type="caution">
    <text evidence="3">The sequence shown here is derived from an EMBL/GenBank/DDBJ whole genome shotgun (WGS) entry which is preliminary data.</text>
</comment>
<dbReference type="SMART" id="SM00226">
    <property type="entry name" value="LMWPc"/>
    <property type="match status" value="1"/>
</dbReference>
<reference evidence="3 4" key="1">
    <citation type="submission" date="2020-03" db="EMBL/GenBank/DDBJ databases">
        <title>WGS of actinomycetes isolated from Thailand.</title>
        <authorList>
            <person name="Thawai C."/>
        </authorList>
    </citation>
    <scope>NUCLEOTIDE SEQUENCE [LARGE SCALE GENOMIC DNA]</scope>
    <source>
        <strain evidence="3 4">PRB2-1</strain>
    </source>
</reference>
<dbReference type="InterPro" id="IPR036196">
    <property type="entry name" value="Ptyr_pPase_sf"/>
</dbReference>
<dbReference type="EC" id="3.1.3.48" evidence="1"/>
<keyword evidence="4" id="KW-1185">Reference proteome</keyword>
<evidence type="ECO:0000313" key="3">
    <source>
        <dbReference type="EMBL" id="NJP42709.1"/>
    </source>
</evidence>
<evidence type="ECO:0000313" key="4">
    <source>
        <dbReference type="Proteomes" id="UP000734511"/>
    </source>
</evidence>